<accession>A0A8J3PH08</accession>
<name>A0A8J3PH08_9ACTN</name>
<reference evidence="1" key="1">
    <citation type="submission" date="2021-01" db="EMBL/GenBank/DDBJ databases">
        <title>Whole genome shotgun sequence of Catellatospora methionotrophica NBRC 14553.</title>
        <authorList>
            <person name="Komaki H."/>
            <person name="Tamura T."/>
        </authorList>
    </citation>
    <scope>NUCLEOTIDE SEQUENCE</scope>
    <source>
        <strain evidence="1">NBRC 14553</strain>
    </source>
</reference>
<dbReference type="AlphaFoldDB" id="A0A8J3PH08"/>
<gene>
    <name evidence="1" type="ORF">Cme02nite_32080</name>
</gene>
<sequence length="59" mass="5975">MNGVTTKIQIAIAPARDCGAASIGFGSLTGRGASRRSATAGGLVTTMRLLSEIFRTCCG</sequence>
<keyword evidence="2" id="KW-1185">Reference proteome</keyword>
<dbReference type="EMBL" id="BONJ01000017">
    <property type="protein sequence ID" value="GIG14876.1"/>
    <property type="molecule type" value="Genomic_DNA"/>
</dbReference>
<dbReference type="Proteomes" id="UP000660339">
    <property type="component" value="Unassembled WGS sequence"/>
</dbReference>
<evidence type="ECO:0000313" key="2">
    <source>
        <dbReference type="Proteomes" id="UP000660339"/>
    </source>
</evidence>
<comment type="caution">
    <text evidence="1">The sequence shown here is derived from an EMBL/GenBank/DDBJ whole genome shotgun (WGS) entry which is preliminary data.</text>
</comment>
<organism evidence="1 2">
    <name type="scientific">Catellatospora methionotrophica</name>
    <dbReference type="NCBI Taxonomy" id="121620"/>
    <lineage>
        <taxon>Bacteria</taxon>
        <taxon>Bacillati</taxon>
        <taxon>Actinomycetota</taxon>
        <taxon>Actinomycetes</taxon>
        <taxon>Micromonosporales</taxon>
        <taxon>Micromonosporaceae</taxon>
        <taxon>Catellatospora</taxon>
    </lineage>
</organism>
<protein>
    <submittedName>
        <fullName evidence="1">Uncharacterized protein</fullName>
    </submittedName>
</protein>
<proteinExistence type="predicted"/>
<evidence type="ECO:0000313" key="1">
    <source>
        <dbReference type="EMBL" id="GIG14876.1"/>
    </source>
</evidence>